<dbReference type="GO" id="GO:0003677">
    <property type="term" value="F:DNA binding"/>
    <property type="evidence" value="ECO:0007669"/>
    <property type="project" value="UniProtKB-KW"/>
</dbReference>
<evidence type="ECO:0000313" key="8">
    <source>
        <dbReference type="Proteomes" id="UP001280121"/>
    </source>
</evidence>
<dbReference type="PROSITE" id="PS51005">
    <property type="entry name" value="NAC"/>
    <property type="match status" value="1"/>
</dbReference>
<feature type="region of interest" description="Disordered" evidence="5">
    <location>
        <begin position="150"/>
        <end position="183"/>
    </location>
</feature>
<feature type="region of interest" description="Disordered" evidence="5">
    <location>
        <begin position="382"/>
        <end position="402"/>
    </location>
</feature>
<evidence type="ECO:0000256" key="5">
    <source>
        <dbReference type="SAM" id="MobiDB-lite"/>
    </source>
</evidence>
<keyword evidence="1" id="KW-0805">Transcription regulation</keyword>
<dbReference type="SUPFAM" id="SSF101941">
    <property type="entry name" value="NAC domain"/>
    <property type="match status" value="1"/>
</dbReference>
<dbReference type="PANTHER" id="PTHR31719">
    <property type="entry name" value="NAC TRANSCRIPTION FACTOR 56"/>
    <property type="match status" value="1"/>
</dbReference>
<dbReference type="PANTHER" id="PTHR31719:SF179">
    <property type="entry name" value="OS08G0148400 PROTEIN"/>
    <property type="match status" value="1"/>
</dbReference>
<keyword evidence="3" id="KW-0804">Transcription</keyword>
<dbReference type="Gene3D" id="2.170.150.80">
    <property type="entry name" value="NAC domain"/>
    <property type="match status" value="1"/>
</dbReference>
<dbReference type="InterPro" id="IPR036093">
    <property type="entry name" value="NAC_dom_sf"/>
</dbReference>
<feature type="region of interest" description="Disordered" evidence="5">
    <location>
        <begin position="525"/>
        <end position="558"/>
    </location>
</feature>
<dbReference type="AlphaFoldDB" id="A0AAD9XRS3"/>
<keyword evidence="2" id="KW-0238">DNA-binding</keyword>
<evidence type="ECO:0000256" key="1">
    <source>
        <dbReference type="ARBA" id="ARBA00023015"/>
    </source>
</evidence>
<reference evidence="7" key="1">
    <citation type="journal article" date="2023" name="Plant J.">
        <title>Genome sequences and population genomics provide insights into the demographic history, inbreeding, and mutation load of two 'living fossil' tree species of Dipteronia.</title>
        <authorList>
            <person name="Feng Y."/>
            <person name="Comes H.P."/>
            <person name="Chen J."/>
            <person name="Zhu S."/>
            <person name="Lu R."/>
            <person name="Zhang X."/>
            <person name="Li P."/>
            <person name="Qiu J."/>
            <person name="Olsen K.M."/>
            <person name="Qiu Y."/>
        </authorList>
    </citation>
    <scope>NUCLEOTIDE SEQUENCE</scope>
    <source>
        <strain evidence="7">KIB01</strain>
    </source>
</reference>
<sequence length="762" mass="83632">MNMEWHRLDPKPEKLACFLEKKRLDPAFTVSDIMDVNIYKHHPSELLGPASIQSNEQGWFACKLENKYGKSDTLISRKAIGGSWKKTGEDHPVEATDSNTPILIKKILVFYKGHDFRKENKTNWVMHEYSDHNSNKQGQYVLCFIKRNPDKKRKPSRIERKPGKKRKTSSSLEERQPSDSLAYDSGYNVAQDISEVEPQLPQNLHFPSSSDNDVANSNLMEVECQQQLNQNISHVTKNIFPELGSQLLPNQHMSPVIGDHVANAILSQIQLQLESQLLPNQHMSPIIGDHVGNAILSQVRRPQLVHYSTSGLDPNSFSALPVPIYPLPESSNSSGFSNYSTSGLDQNSFSALPVPIYPPPESSYSSGFSNYSTGGLDHNSFSALPVPINPPPESSYSSGFSNQSTNLQFPIHPLLESSYSSGFSNDSTSGPDHNSFSALPVPIYPPPESSYSSGFSNYSTSGLDHNSSSALTVPINPPPESLYSSGFSNHSTNLQFPIHPLLESSYSSGFSNDSTSGLDHNSFSALPSPIYPPPESSYSSGFNNDSTNGLDHNSLSGLQFPIHPPLESSYSSRFSNDSTSGLDHNSFSAVPVPIYPPPESSYSSGFSNDSTNGLDHNSLSGLQLPIHPLPESSYSSGYSNDATDGLNHNSFSALQLPVHPQPGSSHSSGISNGSNVWNPQFAAEQEARKMTKQIHIGLSGMISLCQKLDTLFLPTPTHQRQSREVIMLIMAVMQSLRPSLHGQMSILQWLMENIISIAHFES</sequence>
<feature type="domain" description="NAC" evidence="6">
    <location>
        <begin position="2"/>
        <end position="148"/>
    </location>
</feature>
<feature type="compositionally biased region" description="Polar residues" evidence="5">
    <location>
        <begin position="541"/>
        <end position="557"/>
    </location>
</feature>
<name>A0AAD9XRS3_9ROSI</name>
<comment type="caution">
    <text evidence="7">The sequence shown here is derived from an EMBL/GenBank/DDBJ whole genome shotgun (WGS) entry which is preliminary data.</text>
</comment>
<dbReference type="GO" id="GO:0006355">
    <property type="term" value="P:regulation of DNA-templated transcription"/>
    <property type="evidence" value="ECO:0007669"/>
    <property type="project" value="InterPro"/>
</dbReference>
<feature type="compositionally biased region" description="Polar residues" evidence="5">
    <location>
        <begin position="421"/>
        <end position="437"/>
    </location>
</feature>
<evidence type="ECO:0000256" key="2">
    <source>
        <dbReference type="ARBA" id="ARBA00023125"/>
    </source>
</evidence>
<gene>
    <name evidence="7" type="ORF">Ddye_002452</name>
</gene>
<evidence type="ECO:0000256" key="4">
    <source>
        <dbReference type="ARBA" id="ARBA00023242"/>
    </source>
</evidence>
<organism evidence="7 8">
    <name type="scientific">Dipteronia dyeriana</name>
    <dbReference type="NCBI Taxonomy" id="168575"/>
    <lineage>
        <taxon>Eukaryota</taxon>
        <taxon>Viridiplantae</taxon>
        <taxon>Streptophyta</taxon>
        <taxon>Embryophyta</taxon>
        <taxon>Tracheophyta</taxon>
        <taxon>Spermatophyta</taxon>
        <taxon>Magnoliopsida</taxon>
        <taxon>eudicotyledons</taxon>
        <taxon>Gunneridae</taxon>
        <taxon>Pentapetalae</taxon>
        <taxon>rosids</taxon>
        <taxon>malvids</taxon>
        <taxon>Sapindales</taxon>
        <taxon>Sapindaceae</taxon>
        <taxon>Hippocastanoideae</taxon>
        <taxon>Acereae</taxon>
        <taxon>Dipteronia</taxon>
    </lineage>
</organism>
<accession>A0AAD9XRS3</accession>
<evidence type="ECO:0000313" key="7">
    <source>
        <dbReference type="EMBL" id="KAK2663878.1"/>
    </source>
</evidence>
<proteinExistence type="predicted"/>
<evidence type="ECO:0000256" key="3">
    <source>
        <dbReference type="ARBA" id="ARBA00023163"/>
    </source>
</evidence>
<feature type="region of interest" description="Disordered" evidence="5">
    <location>
        <begin position="421"/>
        <end position="441"/>
    </location>
</feature>
<dbReference type="InterPro" id="IPR003441">
    <property type="entry name" value="NAC-dom"/>
</dbReference>
<protein>
    <recommendedName>
        <fullName evidence="6">NAC domain-containing protein</fullName>
    </recommendedName>
</protein>
<dbReference type="Pfam" id="PF02365">
    <property type="entry name" value="NAM"/>
    <property type="match status" value="1"/>
</dbReference>
<keyword evidence="8" id="KW-1185">Reference proteome</keyword>
<evidence type="ECO:0000259" key="6">
    <source>
        <dbReference type="PROSITE" id="PS51005"/>
    </source>
</evidence>
<keyword evidence="4" id="KW-0539">Nucleus</keyword>
<dbReference type="Proteomes" id="UP001280121">
    <property type="component" value="Unassembled WGS sequence"/>
</dbReference>
<dbReference type="EMBL" id="JANJYI010000001">
    <property type="protein sequence ID" value="KAK2663878.1"/>
    <property type="molecule type" value="Genomic_DNA"/>
</dbReference>